<sequence>MADISLTIGNTTKLFDLAIEDGRKLLSISEEPIIPIRALSDIPSYGDLPPDKILAFVQNNWRGGMGQKNHFNIMDMYADGRNIDTREPNMIFLGPLINTIGAIADTIIDFEFFKNREFAFSIDNVYKLDLAGTTWVPVLELDLIIDNCDDAWNEITVAGVTATADTTDKQVGAASAKFVLTDAVAAGTTIAAEAISAINLGAYNQVTLWIKSSVTTAAGDLQLLFDAHAECASPNEIVDIPALLANTWTQITLPVDLAHGNTVSIGLKYVTDLGACTIHVDDVRYGAIESMAVYDDYIFCCLTSGKYYYSTSGEAASWTQTALDNAIANILCVAPPFSGTKDLLVSAQRPNIVRTSLSPYASVPVLRESSASEDSGVDTAAAAWIAQTFTPDTTHIIGSVKLKMLRVDTPGTLTVSIRATDGSGHPTGPDLCSGTMDGDTISAVTPTLYTIYIESGAELTAAVKYAIVVRALFATGNDKITCRADSANPYADGNLETSADSGATWSTTAGTDLMFYEYSAEVVGAGWSDPPYYIGDEESDITSLTVLNGILCVGKTDGLYALPSDGRPIALTPEFKQKRNPDNFKFHTNWQGIFYASVAGDIMEIVGNYNSVFAIDYMGPLERSPELATIGSVKGITRDDKNLYAVLLVGTDYIIYTGRERRDDKYGLRWEWVPYSFLSTNASGAIKVMQRDGENPKLWFVYGTNVANIILSRSPNYPLGDSNYRFCTQGYLITTYFDCDYATWLKLYYQLWTIASNLVEDHIYIVVYYEDDADTSWTSLATITTDGVQSVDFTALSNKKIRLKIELNTDDSTITPILSEYILRGVLQPELTRTLNLTVILGQSDSRKPSSDLTFLEGGRTATAPITLKDLRFGTTKYITYLPNSPMEMEAIDEASKQPSYRATILAQQLNWTPP</sequence>
<name>A0A6H1Z822_9ZZZZ</name>
<dbReference type="EMBL" id="MT144006">
    <property type="protein sequence ID" value="QJA46261.1"/>
    <property type="molecule type" value="Genomic_DNA"/>
</dbReference>
<evidence type="ECO:0000313" key="1">
    <source>
        <dbReference type="EMBL" id="QJA43609.1"/>
    </source>
</evidence>
<dbReference type="EMBL" id="MT141531">
    <property type="protein sequence ID" value="QJA65057.1"/>
    <property type="molecule type" value="Genomic_DNA"/>
</dbReference>
<organism evidence="1">
    <name type="scientific">viral metagenome</name>
    <dbReference type="NCBI Taxonomy" id="1070528"/>
    <lineage>
        <taxon>unclassified sequences</taxon>
        <taxon>metagenomes</taxon>
        <taxon>organismal metagenomes</taxon>
    </lineage>
</organism>
<dbReference type="EMBL" id="MT144609">
    <property type="protein sequence ID" value="QJA43609.1"/>
    <property type="molecule type" value="Genomic_DNA"/>
</dbReference>
<accession>A0A6H1Z822</accession>
<evidence type="ECO:0000313" key="3">
    <source>
        <dbReference type="EMBL" id="QJA65057.1"/>
    </source>
</evidence>
<reference evidence="1" key="1">
    <citation type="submission" date="2020-03" db="EMBL/GenBank/DDBJ databases">
        <title>The deep terrestrial virosphere.</title>
        <authorList>
            <person name="Holmfeldt K."/>
            <person name="Nilsson E."/>
            <person name="Simone D."/>
            <person name="Lopez-Fernandez M."/>
            <person name="Wu X."/>
            <person name="de Brujin I."/>
            <person name="Lundin D."/>
            <person name="Andersson A."/>
            <person name="Bertilsson S."/>
            <person name="Dopson M."/>
        </authorList>
    </citation>
    <scope>NUCLEOTIDE SEQUENCE</scope>
    <source>
        <strain evidence="3">MM415B00439</strain>
        <strain evidence="2">TM448A00343</strain>
        <strain evidence="1">TM448B00310</strain>
    </source>
</reference>
<dbReference type="AlphaFoldDB" id="A0A6H1Z822"/>
<protein>
    <submittedName>
        <fullName evidence="1">Uncharacterized protein</fullName>
    </submittedName>
</protein>
<dbReference type="NCBIfam" id="NF041539">
    <property type="entry name" value="choice_anch_R"/>
    <property type="match status" value="1"/>
</dbReference>
<dbReference type="Gene3D" id="2.60.120.260">
    <property type="entry name" value="Galactose-binding domain-like"/>
    <property type="match status" value="1"/>
</dbReference>
<gene>
    <name evidence="3" type="ORF">MM415B00439_0013</name>
    <name evidence="2" type="ORF">TM448A00343_0013</name>
    <name evidence="1" type="ORF">TM448B00310_0046</name>
</gene>
<evidence type="ECO:0000313" key="2">
    <source>
        <dbReference type="EMBL" id="QJA46261.1"/>
    </source>
</evidence>
<proteinExistence type="predicted"/>